<feature type="transmembrane region" description="Helical" evidence="7">
    <location>
        <begin position="53"/>
        <end position="74"/>
    </location>
</feature>
<reference evidence="8 9" key="1">
    <citation type="submission" date="2017-10" db="EMBL/GenBank/DDBJ databases">
        <title>Sedimentibacterium mangrovi gen. nov., sp. nov., a novel member of family Phyllobacteriacea isolated from mangrove sediment.</title>
        <authorList>
            <person name="Liao H."/>
            <person name="Tian Y."/>
        </authorList>
    </citation>
    <scope>NUCLEOTIDE SEQUENCE [LARGE SCALE GENOMIC DNA]</scope>
    <source>
        <strain evidence="8 9">X9-2-2</strain>
    </source>
</reference>
<evidence type="ECO:0000256" key="1">
    <source>
        <dbReference type="ARBA" id="ARBA00004651"/>
    </source>
</evidence>
<accession>A0A2G1QMN5</accession>
<dbReference type="AlphaFoldDB" id="A0A2G1QMN5"/>
<gene>
    <name evidence="8" type="ORF">CSC94_14515</name>
</gene>
<keyword evidence="5 7" id="KW-1133">Transmembrane helix</keyword>
<evidence type="ECO:0000256" key="2">
    <source>
        <dbReference type="ARBA" id="ARBA00006156"/>
    </source>
</evidence>
<sequence>MAAATLTSALYQFLYYSAIFVVPPLIVATVIAFIVGLFQAVTQIQEQTLPQTIKIFAIGLVLIMFGGSLAAPLFGASQQVFNDFYRYGAH</sequence>
<dbReference type="Proteomes" id="UP000221168">
    <property type="component" value="Unassembled WGS sequence"/>
</dbReference>
<proteinExistence type="inferred from homology"/>
<evidence type="ECO:0000256" key="3">
    <source>
        <dbReference type="ARBA" id="ARBA00022475"/>
    </source>
</evidence>
<evidence type="ECO:0000256" key="6">
    <source>
        <dbReference type="ARBA" id="ARBA00023136"/>
    </source>
</evidence>
<name>A0A2G1QMN5_9HYPH</name>
<evidence type="ECO:0000256" key="7">
    <source>
        <dbReference type="SAM" id="Phobius"/>
    </source>
</evidence>
<protein>
    <submittedName>
        <fullName evidence="8">Flagellar biosynthesis protein FliQ</fullName>
    </submittedName>
</protein>
<dbReference type="RefSeq" id="WP_099307067.1">
    <property type="nucleotide sequence ID" value="NZ_PDVP01000008.1"/>
</dbReference>
<keyword evidence="8" id="KW-0282">Flagellum</keyword>
<dbReference type="OrthoDB" id="9806440at2"/>
<dbReference type="GO" id="GO:0005886">
    <property type="term" value="C:plasma membrane"/>
    <property type="evidence" value="ECO:0007669"/>
    <property type="project" value="UniProtKB-SubCell"/>
</dbReference>
<comment type="caution">
    <text evidence="8">The sequence shown here is derived from an EMBL/GenBank/DDBJ whole genome shotgun (WGS) entry which is preliminary data.</text>
</comment>
<keyword evidence="8" id="KW-0966">Cell projection</keyword>
<dbReference type="EMBL" id="PDVP01000008">
    <property type="protein sequence ID" value="PHP66488.1"/>
    <property type="molecule type" value="Genomic_DNA"/>
</dbReference>
<keyword evidence="4 7" id="KW-0812">Transmembrane</keyword>
<comment type="subcellular location">
    <subcellularLocation>
        <location evidence="1">Cell membrane</location>
        <topology evidence="1">Multi-pass membrane protein</topology>
    </subcellularLocation>
</comment>
<dbReference type="PANTHER" id="PTHR34040:SF2">
    <property type="entry name" value="FLAGELLAR BIOSYNTHETIC PROTEIN FLIQ"/>
    <property type="match status" value="1"/>
</dbReference>
<keyword evidence="3" id="KW-1003">Cell membrane</keyword>
<keyword evidence="6 7" id="KW-0472">Membrane</keyword>
<keyword evidence="8" id="KW-0969">Cilium</keyword>
<dbReference type="PANTHER" id="PTHR34040">
    <property type="entry name" value="FLAGELLAR BIOSYNTHETIC PROTEIN FLIQ"/>
    <property type="match status" value="1"/>
</dbReference>
<feature type="transmembrane region" description="Helical" evidence="7">
    <location>
        <begin position="13"/>
        <end position="41"/>
    </location>
</feature>
<evidence type="ECO:0000256" key="5">
    <source>
        <dbReference type="ARBA" id="ARBA00022989"/>
    </source>
</evidence>
<dbReference type="InterPro" id="IPR002191">
    <property type="entry name" value="Bac_export_3"/>
</dbReference>
<evidence type="ECO:0000313" key="9">
    <source>
        <dbReference type="Proteomes" id="UP000221168"/>
    </source>
</evidence>
<keyword evidence="9" id="KW-1185">Reference proteome</keyword>
<evidence type="ECO:0000256" key="4">
    <source>
        <dbReference type="ARBA" id="ARBA00022692"/>
    </source>
</evidence>
<evidence type="ECO:0000313" key="8">
    <source>
        <dbReference type="EMBL" id="PHP66488.1"/>
    </source>
</evidence>
<dbReference type="GO" id="GO:0009306">
    <property type="term" value="P:protein secretion"/>
    <property type="evidence" value="ECO:0007669"/>
    <property type="project" value="InterPro"/>
</dbReference>
<dbReference type="PRINTS" id="PR00952">
    <property type="entry name" value="TYPE3IMQPROT"/>
</dbReference>
<comment type="similarity">
    <text evidence="2">Belongs to the FliQ/MopD/SpaQ family.</text>
</comment>
<organism evidence="8 9">
    <name type="scientific">Zhengella mangrovi</name>
    <dbReference type="NCBI Taxonomy" id="1982044"/>
    <lineage>
        <taxon>Bacteria</taxon>
        <taxon>Pseudomonadati</taxon>
        <taxon>Pseudomonadota</taxon>
        <taxon>Alphaproteobacteria</taxon>
        <taxon>Hyphomicrobiales</taxon>
        <taxon>Notoacmeibacteraceae</taxon>
        <taxon>Zhengella</taxon>
    </lineage>
</organism>
<dbReference type="Pfam" id="PF01313">
    <property type="entry name" value="Bac_export_3"/>
    <property type="match status" value="1"/>
</dbReference>